<feature type="domain" description="CCHC-type" evidence="3">
    <location>
        <begin position="116"/>
        <end position="130"/>
    </location>
</feature>
<keyword evidence="1" id="KW-0862">Zinc</keyword>
<dbReference type="InterPro" id="IPR036875">
    <property type="entry name" value="Znf_CCHC_sf"/>
</dbReference>
<evidence type="ECO:0000259" key="3">
    <source>
        <dbReference type="PROSITE" id="PS50158"/>
    </source>
</evidence>
<dbReference type="AlphaFoldDB" id="A0A6J8DNA3"/>
<feature type="region of interest" description="Disordered" evidence="2">
    <location>
        <begin position="149"/>
        <end position="170"/>
    </location>
</feature>
<organism evidence="4 5">
    <name type="scientific">Mytilus coruscus</name>
    <name type="common">Sea mussel</name>
    <dbReference type="NCBI Taxonomy" id="42192"/>
    <lineage>
        <taxon>Eukaryota</taxon>
        <taxon>Metazoa</taxon>
        <taxon>Spiralia</taxon>
        <taxon>Lophotrochozoa</taxon>
        <taxon>Mollusca</taxon>
        <taxon>Bivalvia</taxon>
        <taxon>Autobranchia</taxon>
        <taxon>Pteriomorphia</taxon>
        <taxon>Mytilida</taxon>
        <taxon>Mytiloidea</taxon>
        <taxon>Mytilidae</taxon>
        <taxon>Mytilinae</taxon>
        <taxon>Mytilus</taxon>
    </lineage>
</organism>
<dbReference type="Pfam" id="PF00098">
    <property type="entry name" value="zf-CCHC"/>
    <property type="match status" value="1"/>
</dbReference>
<keyword evidence="5" id="KW-1185">Reference proteome</keyword>
<evidence type="ECO:0000313" key="4">
    <source>
        <dbReference type="EMBL" id="CAC5409001.1"/>
    </source>
</evidence>
<dbReference type="GO" id="GO:0003676">
    <property type="term" value="F:nucleic acid binding"/>
    <property type="evidence" value="ECO:0007669"/>
    <property type="project" value="InterPro"/>
</dbReference>
<gene>
    <name evidence="4" type="ORF">MCOR_42335</name>
</gene>
<dbReference type="SMART" id="SM00343">
    <property type="entry name" value="ZnF_C2HC"/>
    <property type="match status" value="2"/>
</dbReference>
<dbReference type="OrthoDB" id="10050052at2759"/>
<evidence type="ECO:0000313" key="5">
    <source>
        <dbReference type="Proteomes" id="UP000507470"/>
    </source>
</evidence>
<dbReference type="GO" id="GO:0008270">
    <property type="term" value="F:zinc ion binding"/>
    <property type="evidence" value="ECO:0007669"/>
    <property type="project" value="UniProtKB-KW"/>
</dbReference>
<evidence type="ECO:0000256" key="2">
    <source>
        <dbReference type="SAM" id="MobiDB-lite"/>
    </source>
</evidence>
<dbReference type="InterPro" id="IPR001878">
    <property type="entry name" value="Znf_CCHC"/>
</dbReference>
<dbReference type="Proteomes" id="UP000507470">
    <property type="component" value="Unassembled WGS sequence"/>
</dbReference>
<accession>A0A6J8DNA3</accession>
<dbReference type="EMBL" id="CACVKT020007619">
    <property type="protein sequence ID" value="CAC5409001.1"/>
    <property type="molecule type" value="Genomic_DNA"/>
</dbReference>
<evidence type="ECO:0000256" key="1">
    <source>
        <dbReference type="PROSITE-ProRule" id="PRU00047"/>
    </source>
</evidence>
<dbReference type="SUPFAM" id="SSF57756">
    <property type="entry name" value="Retrovirus zinc finger-like domains"/>
    <property type="match status" value="1"/>
</dbReference>
<keyword evidence="1" id="KW-0479">Metal-binding</keyword>
<keyword evidence="1" id="KW-0863">Zinc-finger</keyword>
<dbReference type="PROSITE" id="PS50158">
    <property type="entry name" value="ZF_CCHC"/>
    <property type="match status" value="1"/>
</dbReference>
<protein>
    <submittedName>
        <fullName evidence="4">CNBP</fullName>
    </submittedName>
</protein>
<reference evidence="4 5" key="1">
    <citation type="submission" date="2020-06" db="EMBL/GenBank/DDBJ databases">
        <authorList>
            <person name="Li R."/>
            <person name="Bekaert M."/>
        </authorList>
    </citation>
    <scope>NUCLEOTIDE SEQUENCE [LARGE SCALE GENOMIC DNA]</scope>
    <source>
        <strain evidence="5">wild</strain>
    </source>
</reference>
<sequence length="170" mass="19479">MSDITICGHISKFGDVVQGSIRRGLIKDTNIETGTRYVQLTNCIPIIPTATKFGRFSVRVFAGNNRTECPYCTKTDHQSYRCANKPYRQNQAAPKTYRFNSNAHTIKNCPHFEKLCYRCGKEGHIQRDCRADDQEMYGDYVHDIQEGRDANKDDSFIEDNNTEEGKLLLN</sequence>
<dbReference type="Gene3D" id="4.10.60.10">
    <property type="entry name" value="Zinc finger, CCHC-type"/>
    <property type="match status" value="1"/>
</dbReference>
<name>A0A6J8DNA3_MYTCO</name>
<proteinExistence type="predicted"/>